<dbReference type="Gene3D" id="3.40.980.10">
    <property type="entry name" value="MoaB/Mog-like domain"/>
    <property type="match status" value="1"/>
</dbReference>
<dbReference type="AlphaFoldDB" id="A0A1L8V0I3"/>
<dbReference type="NCBIfam" id="TIGR00200">
    <property type="entry name" value="cinA_nterm"/>
    <property type="match status" value="1"/>
</dbReference>
<comment type="similarity">
    <text evidence="1">Belongs to the CinA family.</text>
</comment>
<gene>
    <name evidence="1 3" type="primary">cinA</name>
    <name evidence="4" type="ORF">A5802_002918</name>
    <name evidence="3" type="ORF">EMU01_17170</name>
</gene>
<organism evidence="4 5">
    <name type="scientific">Enterococcus mundtii</name>
    <dbReference type="NCBI Taxonomy" id="53346"/>
    <lineage>
        <taxon>Bacteria</taxon>
        <taxon>Bacillati</taxon>
        <taxon>Bacillota</taxon>
        <taxon>Bacilli</taxon>
        <taxon>Lactobacillales</taxon>
        <taxon>Enterococcaceae</taxon>
        <taxon>Enterococcus</taxon>
    </lineage>
</organism>
<evidence type="ECO:0000256" key="1">
    <source>
        <dbReference type="HAMAP-Rule" id="MF_00226"/>
    </source>
</evidence>
<dbReference type="GeneID" id="61000658"/>
<evidence type="ECO:0000313" key="4">
    <source>
        <dbReference type="EMBL" id="OTP25008.1"/>
    </source>
</evidence>
<dbReference type="NCBIfam" id="TIGR00199">
    <property type="entry name" value="PncC_domain"/>
    <property type="match status" value="1"/>
</dbReference>
<dbReference type="SMART" id="SM00852">
    <property type="entry name" value="MoCF_biosynth"/>
    <property type="match status" value="1"/>
</dbReference>
<dbReference type="EMBL" id="BJWA01000011">
    <property type="protein sequence ID" value="GEL80573.1"/>
    <property type="molecule type" value="Genomic_DNA"/>
</dbReference>
<dbReference type="RefSeq" id="WP_071866531.1">
    <property type="nucleotide sequence ID" value="NZ_BJWA01000011.1"/>
</dbReference>
<dbReference type="Pfam" id="PF02464">
    <property type="entry name" value="CinA"/>
    <property type="match status" value="1"/>
</dbReference>
<dbReference type="NCBIfam" id="TIGR00177">
    <property type="entry name" value="molyb_syn"/>
    <property type="match status" value="1"/>
</dbReference>
<dbReference type="InterPro" id="IPR050101">
    <property type="entry name" value="CinA"/>
</dbReference>
<sequence>MKSEIIAVGTELLLGQVVNTNATFLSEQLADLGIDVYYHTVVGDNPTRLEELLQLAESRSELIILCGGLGPTEDDLTKEVVAQHLGKELIQNTEGYKKLLAFFETTKRKMTENNLQQSQIIEGGTPLPNRTGLALGTFYQTKSNAYLLLPGPPSELKPMFVEQVRPLLEQQFPSEEKLISKVLRFYGIGESQLVTDLKDLIATQINPTIAPYAKPNEVTLRLTVKTSDIHAGNQALHALEEKIQARVGAYFYGYGDDYSLPQAVVDLLKEQGKTVTAAESLTAGGFQSALGAIPGVSQVFSGGFVTYSAETKAKLLGIDPELLEQFGTVSKECAEQMAIRARQLVGTDYAVAFTGVAGPDTLEGHPAGTVWLAVASKEGVETKECHFTRDRSAIRNSAIMQGFDLLRKQLLRKK</sequence>
<evidence type="ECO:0000313" key="3">
    <source>
        <dbReference type="EMBL" id="GEL80573.1"/>
    </source>
</evidence>
<feature type="domain" description="MoaB/Mog" evidence="2">
    <location>
        <begin position="4"/>
        <end position="170"/>
    </location>
</feature>
<accession>A0A1L8V0I3</accession>
<evidence type="ECO:0000259" key="2">
    <source>
        <dbReference type="SMART" id="SM00852"/>
    </source>
</evidence>
<dbReference type="PANTHER" id="PTHR13939:SF0">
    <property type="entry name" value="NMN AMIDOHYDROLASE-LIKE PROTEIN YFAY"/>
    <property type="match status" value="1"/>
</dbReference>
<reference evidence="4 5" key="1">
    <citation type="submission" date="2017-05" db="EMBL/GenBank/DDBJ databases">
        <title>The Genome Sequence of Enterococcus mundtii 6B1_DIV0119.</title>
        <authorList>
            <consortium name="The Broad Institute Genomics Platform"/>
            <consortium name="The Broad Institute Genomic Center for Infectious Diseases"/>
            <person name="Earl A."/>
            <person name="Manson A."/>
            <person name="Schwartman J."/>
            <person name="Gilmore M."/>
            <person name="Abouelleil A."/>
            <person name="Cao P."/>
            <person name="Chapman S."/>
            <person name="Cusick C."/>
            <person name="Shea T."/>
            <person name="Young S."/>
            <person name="Neafsey D."/>
            <person name="Nusbaum C."/>
            <person name="Birren B."/>
        </authorList>
    </citation>
    <scope>NUCLEOTIDE SEQUENCE [LARGE SCALE GENOMIC DNA]</scope>
    <source>
        <strain evidence="4 5">6B1_DIV0119</strain>
    </source>
</reference>
<reference evidence="3 6" key="2">
    <citation type="submission" date="2019-07" db="EMBL/GenBank/DDBJ databases">
        <title>Whole genome shotgun sequence of Enterococcus mundtii NBRC 100490.</title>
        <authorList>
            <person name="Hosoyama A."/>
            <person name="Uohara A."/>
            <person name="Ohji S."/>
            <person name="Ichikawa N."/>
        </authorList>
    </citation>
    <scope>NUCLEOTIDE SEQUENCE [LARGE SCALE GENOMIC DNA]</scope>
    <source>
        <strain evidence="3 6">NBRC 100490</strain>
    </source>
</reference>
<dbReference type="Proteomes" id="UP000195024">
    <property type="component" value="Unassembled WGS sequence"/>
</dbReference>
<dbReference type="InterPro" id="IPR001453">
    <property type="entry name" value="MoaB/Mog_dom"/>
</dbReference>
<dbReference type="InterPro" id="IPR008136">
    <property type="entry name" value="CinA_C"/>
</dbReference>
<evidence type="ECO:0000313" key="5">
    <source>
        <dbReference type="Proteomes" id="UP000195024"/>
    </source>
</evidence>
<comment type="caution">
    <text evidence="4">The sequence shown here is derived from an EMBL/GenBank/DDBJ whole genome shotgun (WGS) entry which is preliminary data.</text>
</comment>
<proteinExistence type="inferred from homology"/>
<dbReference type="CDD" id="cd00885">
    <property type="entry name" value="cinA"/>
    <property type="match status" value="1"/>
</dbReference>
<dbReference type="NCBIfam" id="NF001813">
    <property type="entry name" value="PRK00549.1"/>
    <property type="match status" value="1"/>
</dbReference>
<keyword evidence="6" id="KW-1185">Reference proteome</keyword>
<protein>
    <recommendedName>
        <fullName evidence="1">Putative competence-damage inducible protein</fullName>
    </recommendedName>
</protein>
<dbReference type="PIRSF" id="PIRSF006728">
    <property type="entry name" value="CinA"/>
    <property type="match status" value="1"/>
</dbReference>
<dbReference type="PANTHER" id="PTHR13939">
    <property type="entry name" value="NICOTINAMIDE-NUCLEOTIDE AMIDOHYDROLASE PNCC"/>
    <property type="match status" value="1"/>
</dbReference>
<dbReference type="InterPro" id="IPR036653">
    <property type="entry name" value="CinA-like_C"/>
</dbReference>
<dbReference type="InterPro" id="IPR041424">
    <property type="entry name" value="CinA_KH"/>
</dbReference>
<dbReference type="Pfam" id="PF00994">
    <property type="entry name" value="MoCF_biosynth"/>
    <property type="match status" value="1"/>
</dbReference>
<dbReference type="Gene3D" id="3.90.950.20">
    <property type="entry name" value="CinA-like"/>
    <property type="match status" value="1"/>
</dbReference>
<dbReference type="InterPro" id="IPR008135">
    <property type="entry name" value="Competence-induced_CinA"/>
</dbReference>
<dbReference type="InterPro" id="IPR036425">
    <property type="entry name" value="MoaB/Mog-like_dom_sf"/>
</dbReference>
<dbReference type="SUPFAM" id="SSF142433">
    <property type="entry name" value="CinA-like"/>
    <property type="match status" value="1"/>
</dbReference>
<evidence type="ECO:0000313" key="6">
    <source>
        <dbReference type="Proteomes" id="UP000321175"/>
    </source>
</evidence>
<dbReference type="EMBL" id="NGMS01000003">
    <property type="protein sequence ID" value="OTP25008.1"/>
    <property type="molecule type" value="Genomic_DNA"/>
</dbReference>
<dbReference type="SUPFAM" id="SSF53218">
    <property type="entry name" value="Molybdenum cofactor biosynthesis proteins"/>
    <property type="match status" value="1"/>
</dbReference>
<dbReference type="Pfam" id="PF18146">
    <property type="entry name" value="CinA_KH"/>
    <property type="match status" value="1"/>
</dbReference>
<dbReference type="HAMAP" id="MF_00226_B">
    <property type="entry name" value="CinA_B"/>
    <property type="match status" value="1"/>
</dbReference>
<dbReference type="Gene3D" id="3.30.70.2860">
    <property type="match status" value="1"/>
</dbReference>
<dbReference type="Proteomes" id="UP000321175">
    <property type="component" value="Unassembled WGS sequence"/>
</dbReference>
<name>A0A1L8V0I3_ENTMU</name>